<dbReference type="InterPro" id="IPR050339">
    <property type="entry name" value="CC_SR_Kinase"/>
</dbReference>
<dbReference type="PROSITE" id="PS50908">
    <property type="entry name" value="RWD"/>
    <property type="match status" value="1"/>
</dbReference>
<dbReference type="Proteomes" id="UP001465755">
    <property type="component" value="Unassembled WGS sequence"/>
</dbReference>
<dbReference type="GO" id="GO:0006412">
    <property type="term" value="P:translation"/>
    <property type="evidence" value="ECO:0007669"/>
    <property type="project" value="UniProtKB-KW"/>
</dbReference>
<evidence type="ECO:0000256" key="3">
    <source>
        <dbReference type="ARBA" id="ARBA00022679"/>
    </source>
</evidence>
<evidence type="ECO:0000259" key="13">
    <source>
        <dbReference type="PROSITE" id="PS50011"/>
    </source>
</evidence>
<dbReference type="PROSITE" id="PS00108">
    <property type="entry name" value="PROTEIN_KINASE_ST"/>
    <property type="match status" value="1"/>
</dbReference>
<keyword evidence="4 11" id="KW-0547">Nucleotide-binding</keyword>
<organism evidence="15 16">
    <name type="scientific">Symbiochloris irregularis</name>
    <dbReference type="NCBI Taxonomy" id="706552"/>
    <lineage>
        <taxon>Eukaryota</taxon>
        <taxon>Viridiplantae</taxon>
        <taxon>Chlorophyta</taxon>
        <taxon>core chlorophytes</taxon>
        <taxon>Trebouxiophyceae</taxon>
        <taxon>Trebouxiales</taxon>
        <taxon>Trebouxiaceae</taxon>
        <taxon>Symbiochloris</taxon>
    </lineage>
</organism>
<dbReference type="InterPro" id="IPR008271">
    <property type="entry name" value="Ser/Thr_kinase_AS"/>
</dbReference>
<sequence>MAKKKKQSKSKQYKQTDDVHRAAASDELKALRSIFQDEIEVDADERTYALTVLPVRGDSEAAYVSVKLYLRIPAGYPEQPVDLSVVEENGITWEEGRQLAKILHAKAKEAAAAAARMIFPSMDTEEGDSGDESDAESDKEQYRKELMVGHLLLLATGGGAMPGALPPHALPALASHLVTHNLLERWVFTILLHQPEVFNKAFEVLFKGDMQGSSPTATKDTASAWVLQRFWDRSNKDMPGSGPSRFNTDFQVVSRLGQGGYGIVVAAINRTDGRKYAVKRIPLEQSPASQSRIMREVTTLSRLQHPHVVRYFQAWVEDTVTGGTQISGHSDEADADTDGDWLAATTTEDTSELTDGLRLRGPVQSHDVLFEDSGDCSPEPQQDGRADNLEDVADGDESSSSGDDGHARFSGSGSCSGTSESASPQRSPAGANRQSPPTATLPETSAGTVGSTQLFIQMEFCPQTLQAKLQHGPIEEEHAWQVVRQLLAGLAYIHAQGIIHRDLKPANIFYDIRGDAKVGDFGLAKFNLPRDGQSRAEDDMYHGQPLAHHRSLPSADTTGQVGTSFYISPEIVQGVQYDEKVDLFSLGVVILELWHPFTTHMERAVLLGQLQAQGILPEGFEAKHPGVARLISCLMVRDPASRPTAKEVLRSELVPPAVGDEQLTDLLRSLPDSRDKYDRVVEALFNIPDTGPPAEDIAGTPVVSQVEAQKAVEQAISSIFGLHGAVPMDSNNLGAGDLLTPANAAQVLSPDGARLVMRYEMRAPFAAWLAHKAAASASGGDRTLMDGMRRYEINWVRRKLFGKPIPRAHLQADLDFVAPTAGLAPSEMLLAEAEALKAVTEVLDTLPDQAAGSYEIRLSHRAILDGSLAVIGISKELQERVLQIVSAAAVPSPAQPGQRSARWPKVREALEGLQLSSLAVQQCKQFLLQVPGEADAALHRLRAKLTMLPASSSTAATCQLVAVGGRYDGLLKAKWPKAAAPMGAVGITLAADALVTRVAESLRRRNDSGLPDASQADVLVCVKGGGGMLKDRMTLVSELWAGGIKAEMMHATAPSTTEQYDYASSRRIPILVTLHGNAFTATGTVKVKHMERRSEEDVYL</sequence>
<dbReference type="Gene3D" id="3.40.50.800">
    <property type="entry name" value="Anticodon-binding domain"/>
    <property type="match status" value="1"/>
</dbReference>
<keyword evidence="3" id="KW-0808">Transferase</keyword>
<feature type="compositionally biased region" description="Acidic residues" evidence="12">
    <location>
        <begin position="123"/>
        <end position="135"/>
    </location>
</feature>
<dbReference type="Gene3D" id="3.30.930.10">
    <property type="entry name" value="Bira Bifunctional Protein, Domain 2"/>
    <property type="match status" value="1"/>
</dbReference>
<reference evidence="15 16" key="1">
    <citation type="journal article" date="2024" name="Nat. Commun.">
        <title>Phylogenomics reveals the evolutionary origins of lichenization in chlorophyte algae.</title>
        <authorList>
            <person name="Puginier C."/>
            <person name="Libourel C."/>
            <person name="Otte J."/>
            <person name="Skaloud P."/>
            <person name="Haon M."/>
            <person name="Grisel S."/>
            <person name="Petersen M."/>
            <person name="Berrin J.G."/>
            <person name="Delaux P.M."/>
            <person name="Dal Grande F."/>
            <person name="Keller J."/>
        </authorList>
    </citation>
    <scope>NUCLEOTIDE SEQUENCE [LARGE SCALE GENOMIC DNA]</scope>
    <source>
        <strain evidence="15 16">SAG 2036</strain>
    </source>
</reference>
<dbReference type="InterPro" id="IPR011009">
    <property type="entry name" value="Kinase-like_dom_sf"/>
</dbReference>
<proteinExistence type="inferred from homology"/>
<dbReference type="InterPro" id="IPR036621">
    <property type="entry name" value="Anticodon-bd_dom_sf"/>
</dbReference>
<dbReference type="GO" id="GO:0005524">
    <property type="term" value="F:ATP binding"/>
    <property type="evidence" value="ECO:0007669"/>
    <property type="project" value="UniProtKB-UniRule"/>
</dbReference>
<dbReference type="Gene3D" id="1.10.510.10">
    <property type="entry name" value="Transferase(Phosphotransferase) domain 1"/>
    <property type="match status" value="1"/>
</dbReference>
<dbReference type="InterPro" id="IPR000719">
    <property type="entry name" value="Prot_kinase_dom"/>
</dbReference>
<dbReference type="Pfam" id="PF00069">
    <property type="entry name" value="Pkinase"/>
    <property type="match status" value="2"/>
</dbReference>
<evidence type="ECO:0000256" key="10">
    <source>
        <dbReference type="ARBA" id="ARBA00048679"/>
    </source>
</evidence>
<dbReference type="Pfam" id="PF05773">
    <property type="entry name" value="RWD"/>
    <property type="match status" value="1"/>
</dbReference>
<dbReference type="SUPFAM" id="SSF54495">
    <property type="entry name" value="UBC-like"/>
    <property type="match status" value="1"/>
</dbReference>
<evidence type="ECO:0000256" key="2">
    <source>
        <dbReference type="ARBA" id="ARBA00022527"/>
    </source>
</evidence>
<comment type="catalytic activity">
    <reaction evidence="9">
        <text>L-threonyl-[protein] + ATP = O-phospho-L-threonyl-[protein] + ADP + H(+)</text>
        <dbReference type="Rhea" id="RHEA:46608"/>
        <dbReference type="Rhea" id="RHEA-COMP:11060"/>
        <dbReference type="Rhea" id="RHEA-COMP:11605"/>
        <dbReference type="ChEBI" id="CHEBI:15378"/>
        <dbReference type="ChEBI" id="CHEBI:30013"/>
        <dbReference type="ChEBI" id="CHEBI:30616"/>
        <dbReference type="ChEBI" id="CHEBI:61977"/>
        <dbReference type="ChEBI" id="CHEBI:456216"/>
        <dbReference type="EC" id="2.7.11.1"/>
    </reaction>
</comment>
<evidence type="ECO:0000256" key="6">
    <source>
        <dbReference type="ARBA" id="ARBA00022840"/>
    </source>
</evidence>
<dbReference type="InterPro" id="IPR017441">
    <property type="entry name" value="Protein_kinase_ATP_BS"/>
</dbReference>
<feature type="compositionally biased region" description="Basic residues" evidence="12">
    <location>
        <begin position="1"/>
        <end position="12"/>
    </location>
</feature>
<dbReference type="InterPro" id="IPR045864">
    <property type="entry name" value="aa-tRNA-synth_II/BPL/LPL"/>
</dbReference>
<keyword evidence="7" id="KW-0648">Protein biosynthesis</keyword>
<evidence type="ECO:0000256" key="4">
    <source>
        <dbReference type="ARBA" id="ARBA00022741"/>
    </source>
</evidence>
<dbReference type="EC" id="2.7.11.1" evidence="1"/>
<feature type="region of interest" description="Disordered" evidence="12">
    <location>
        <begin position="368"/>
        <end position="446"/>
    </location>
</feature>
<keyword evidence="16" id="KW-1185">Reference proteome</keyword>
<dbReference type="InterPro" id="IPR016135">
    <property type="entry name" value="UBQ-conjugating_enzyme/RWD"/>
</dbReference>
<keyword evidence="5" id="KW-0418">Kinase</keyword>
<evidence type="ECO:0000256" key="11">
    <source>
        <dbReference type="PROSITE-ProRule" id="PRU10141"/>
    </source>
</evidence>
<dbReference type="SUPFAM" id="SSF52954">
    <property type="entry name" value="Class II aaRS ABD-related"/>
    <property type="match status" value="1"/>
</dbReference>
<evidence type="ECO:0000256" key="8">
    <source>
        <dbReference type="ARBA" id="ARBA00037982"/>
    </source>
</evidence>
<feature type="domain" description="RWD" evidence="14">
    <location>
        <begin position="26"/>
        <end position="132"/>
    </location>
</feature>
<evidence type="ECO:0000256" key="7">
    <source>
        <dbReference type="ARBA" id="ARBA00022917"/>
    </source>
</evidence>
<feature type="compositionally biased region" description="Low complexity" evidence="12">
    <location>
        <begin position="410"/>
        <end position="423"/>
    </location>
</feature>
<evidence type="ECO:0000256" key="5">
    <source>
        <dbReference type="ARBA" id="ARBA00022777"/>
    </source>
</evidence>
<feature type="region of interest" description="Disordered" evidence="12">
    <location>
        <begin position="1"/>
        <end position="21"/>
    </location>
</feature>
<dbReference type="SUPFAM" id="SSF55681">
    <property type="entry name" value="Class II aaRS and biotin synthetases"/>
    <property type="match status" value="1"/>
</dbReference>
<keyword evidence="2" id="KW-0723">Serine/threonine-protein kinase</keyword>
<feature type="domain" description="Protein kinase" evidence="13">
    <location>
        <begin position="250"/>
        <end position="654"/>
    </location>
</feature>
<dbReference type="GO" id="GO:0005634">
    <property type="term" value="C:nucleus"/>
    <property type="evidence" value="ECO:0007669"/>
    <property type="project" value="TreeGrafter"/>
</dbReference>
<feature type="region of interest" description="Disordered" evidence="12">
    <location>
        <begin position="121"/>
        <end position="140"/>
    </location>
</feature>
<accession>A0AAW1Q4E7</accession>
<feature type="binding site" evidence="11">
    <location>
        <position position="279"/>
    </location>
    <ligand>
        <name>ATP</name>
        <dbReference type="ChEBI" id="CHEBI:30616"/>
    </ligand>
</feature>
<comment type="caution">
    <text evidence="15">The sequence shown here is derived from an EMBL/GenBank/DDBJ whole genome shotgun (WGS) entry which is preliminary data.</text>
</comment>
<dbReference type="Gene3D" id="3.10.110.10">
    <property type="entry name" value="Ubiquitin Conjugating Enzyme"/>
    <property type="match status" value="1"/>
</dbReference>
<evidence type="ECO:0000256" key="12">
    <source>
        <dbReference type="SAM" id="MobiDB-lite"/>
    </source>
</evidence>
<name>A0AAW1Q4E7_9CHLO</name>
<evidence type="ECO:0000313" key="16">
    <source>
        <dbReference type="Proteomes" id="UP001465755"/>
    </source>
</evidence>
<dbReference type="PROSITE" id="PS50011">
    <property type="entry name" value="PROTEIN_KINASE_DOM"/>
    <property type="match status" value="1"/>
</dbReference>
<dbReference type="InterPro" id="IPR006575">
    <property type="entry name" value="RWD_dom"/>
</dbReference>
<evidence type="ECO:0000259" key="14">
    <source>
        <dbReference type="PROSITE" id="PS50908"/>
    </source>
</evidence>
<dbReference type="Pfam" id="PF12745">
    <property type="entry name" value="HGTP_anticodon2"/>
    <property type="match status" value="1"/>
</dbReference>
<feature type="compositionally biased region" description="Polar residues" evidence="12">
    <location>
        <begin position="432"/>
        <end position="446"/>
    </location>
</feature>
<dbReference type="InterPro" id="IPR024435">
    <property type="entry name" value="HisRS-related_dom"/>
</dbReference>
<protein>
    <recommendedName>
        <fullName evidence="1">non-specific serine/threonine protein kinase</fullName>
        <ecNumber evidence="1">2.7.11.1</ecNumber>
    </recommendedName>
</protein>
<comment type="similarity">
    <text evidence="8">Belongs to the protein kinase superfamily. Ser/Thr protein kinase family. GCN2 subfamily.</text>
</comment>
<dbReference type="EMBL" id="JALJOQ010000001">
    <property type="protein sequence ID" value="KAK9815069.1"/>
    <property type="molecule type" value="Genomic_DNA"/>
</dbReference>
<dbReference type="SMART" id="SM00220">
    <property type="entry name" value="S_TKc"/>
    <property type="match status" value="1"/>
</dbReference>
<dbReference type="PANTHER" id="PTHR11042">
    <property type="entry name" value="EUKARYOTIC TRANSLATION INITIATION FACTOR 2-ALPHA KINASE EIF2-ALPHA KINASE -RELATED"/>
    <property type="match status" value="1"/>
</dbReference>
<dbReference type="GO" id="GO:0007165">
    <property type="term" value="P:signal transduction"/>
    <property type="evidence" value="ECO:0007669"/>
    <property type="project" value="UniProtKB-ARBA"/>
</dbReference>
<evidence type="ECO:0000256" key="1">
    <source>
        <dbReference type="ARBA" id="ARBA00012513"/>
    </source>
</evidence>
<dbReference type="Gene3D" id="3.30.200.20">
    <property type="entry name" value="Phosphorylase Kinase, domain 1"/>
    <property type="match status" value="1"/>
</dbReference>
<dbReference type="PROSITE" id="PS00107">
    <property type="entry name" value="PROTEIN_KINASE_ATP"/>
    <property type="match status" value="1"/>
</dbReference>
<gene>
    <name evidence="15" type="ORF">WJX73_006660</name>
</gene>
<dbReference type="PANTHER" id="PTHR11042:SF136">
    <property type="entry name" value="EIF-2-ALPHA KINASE GCN2"/>
    <property type="match status" value="1"/>
</dbReference>
<dbReference type="GO" id="GO:0004694">
    <property type="term" value="F:eukaryotic translation initiation factor 2alpha kinase activity"/>
    <property type="evidence" value="ECO:0007669"/>
    <property type="project" value="TreeGrafter"/>
</dbReference>
<keyword evidence="6 11" id="KW-0067">ATP-binding</keyword>
<dbReference type="AlphaFoldDB" id="A0AAW1Q4E7"/>
<dbReference type="FunFam" id="3.40.50.800:FF:000012">
    <property type="entry name" value="Histidine--tRNA ligase, cytoplasmic"/>
    <property type="match status" value="1"/>
</dbReference>
<evidence type="ECO:0000313" key="15">
    <source>
        <dbReference type="EMBL" id="KAK9815069.1"/>
    </source>
</evidence>
<comment type="catalytic activity">
    <reaction evidence="10">
        <text>L-seryl-[protein] + ATP = O-phospho-L-seryl-[protein] + ADP + H(+)</text>
        <dbReference type="Rhea" id="RHEA:17989"/>
        <dbReference type="Rhea" id="RHEA-COMP:9863"/>
        <dbReference type="Rhea" id="RHEA-COMP:11604"/>
        <dbReference type="ChEBI" id="CHEBI:15378"/>
        <dbReference type="ChEBI" id="CHEBI:29999"/>
        <dbReference type="ChEBI" id="CHEBI:30616"/>
        <dbReference type="ChEBI" id="CHEBI:83421"/>
        <dbReference type="ChEBI" id="CHEBI:456216"/>
        <dbReference type="EC" id="2.7.11.1"/>
    </reaction>
</comment>
<evidence type="ECO:0000256" key="9">
    <source>
        <dbReference type="ARBA" id="ARBA00047899"/>
    </source>
</evidence>
<dbReference type="SUPFAM" id="SSF56112">
    <property type="entry name" value="Protein kinase-like (PK-like)"/>
    <property type="match status" value="1"/>
</dbReference>
<dbReference type="GO" id="GO:0005829">
    <property type="term" value="C:cytosol"/>
    <property type="evidence" value="ECO:0007669"/>
    <property type="project" value="TreeGrafter"/>
</dbReference>